<evidence type="ECO:0000313" key="12">
    <source>
        <dbReference type="Proteomes" id="UP000822688"/>
    </source>
</evidence>
<name>A0A8T0I097_CERPU</name>
<protein>
    <recommendedName>
        <fullName evidence="4">L-ornithine N(5)-monooxygenase [NAD(P)H]</fullName>
        <ecNumber evidence="4">1.14.13.196</ecNumber>
    </recommendedName>
</protein>
<dbReference type="Proteomes" id="UP000822688">
    <property type="component" value="Chromosome 5"/>
</dbReference>
<evidence type="ECO:0000256" key="7">
    <source>
        <dbReference type="ARBA" id="ARBA00022857"/>
    </source>
</evidence>
<keyword evidence="8" id="KW-0560">Oxidoreductase</keyword>
<evidence type="ECO:0000256" key="4">
    <source>
        <dbReference type="ARBA" id="ARBA00012881"/>
    </source>
</evidence>
<comment type="cofactor">
    <cofactor evidence="1">
        <name>FAD</name>
        <dbReference type="ChEBI" id="CHEBI:57692"/>
    </cofactor>
</comment>
<evidence type="ECO:0000256" key="8">
    <source>
        <dbReference type="ARBA" id="ARBA00023002"/>
    </source>
</evidence>
<dbReference type="Gene3D" id="3.50.50.60">
    <property type="entry name" value="FAD/NAD(P)-binding domain"/>
    <property type="match status" value="1"/>
</dbReference>
<comment type="caution">
    <text evidence="11">The sequence shown here is derived from an EMBL/GenBank/DDBJ whole genome shotgun (WGS) entry which is preliminary data.</text>
</comment>
<dbReference type="AlphaFoldDB" id="A0A8T0I097"/>
<dbReference type="InterPro" id="IPR025700">
    <property type="entry name" value="Lys/Orn_oxygenase"/>
</dbReference>
<keyword evidence="7" id="KW-0521">NADP</keyword>
<evidence type="ECO:0000256" key="3">
    <source>
        <dbReference type="ARBA" id="ARBA00007588"/>
    </source>
</evidence>
<evidence type="ECO:0000313" key="11">
    <source>
        <dbReference type="EMBL" id="KAG0576447.1"/>
    </source>
</evidence>
<dbReference type="SUPFAM" id="SSF51905">
    <property type="entry name" value="FAD/NAD(P)-binding domain"/>
    <property type="match status" value="1"/>
</dbReference>
<comment type="catalytic activity">
    <reaction evidence="10">
        <text>L-ornithine + NADH + O2 = N(5)-hydroxy-L-ornithine + NAD(+) + H2O</text>
        <dbReference type="Rhea" id="RHEA:41512"/>
        <dbReference type="ChEBI" id="CHEBI:15377"/>
        <dbReference type="ChEBI" id="CHEBI:15379"/>
        <dbReference type="ChEBI" id="CHEBI:46911"/>
        <dbReference type="ChEBI" id="CHEBI:57540"/>
        <dbReference type="ChEBI" id="CHEBI:57945"/>
        <dbReference type="ChEBI" id="CHEBI:78275"/>
        <dbReference type="EC" id="1.14.13.196"/>
    </reaction>
</comment>
<dbReference type="InterPro" id="IPR036188">
    <property type="entry name" value="FAD/NAD-bd_sf"/>
</dbReference>
<dbReference type="PANTHER" id="PTHR38663:SF1">
    <property type="entry name" value="L-ORNITHINE N(5)-MONOOXYGENASE"/>
    <property type="match status" value="1"/>
</dbReference>
<evidence type="ECO:0000256" key="6">
    <source>
        <dbReference type="ARBA" id="ARBA00022827"/>
    </source>
</evidence>
<reference evidence="11" key="1">
    <citation type="submission" date="2020-06" db="EMBL/GenBank/DDBJ databases">
        <title>WGS assembly of Ceratodon purpureus strain R40.</title>
        <authorList>
            <person name="Carey S.B."/>
            <person name="Jenkins J."/>
            <person name="Shu S."/>
            <person name="Lovell J.T."/>
            <person name="Sreedasyam A."/>
            <person name="Maumus F."/>
            <person name="Tiley G.P."/>
            <person name="Fernandez-Pozo N."/>
            <person name="Barry K."/>
            <person name="Chen C."/>
            <person name="Wang M."/>
            <person name="Lipzen A."/>
            <person name="Daum C."/>
            <person name="Saski C.A."/>
            <person name="Payton A.C."/>
            <person name="Mcbreen J.C."/>
            <person name="Conrad R.E."/>
            <person name="Kollar L.M."/>
            <person name="Olsson S."/>
            <person name="Huttunen S."/>
            <person name="Landis J.B."/>
            <person name="Wickett N.J."/>
            <person name="Johnson M.G."/>
            <person name="Rensing S.A."/>
            <person name="Grimwood J."/>
            <person name="Schmutz J."/>
            <person name="Mcdaniel S.F."/>
        </authorList>
    </citation>
    <scope>NUCLEOTIDE SEQUENCE</scope>
    <source>
        <strain evidence="11">R40</strain>
    </source>
</reference>
<gene>
    <name evidence="11" type="ORF">KC19_5G080600</name>
</gene>
<comment type="catalytic activity">
    <reaction evidence="9">
        <text>L-ornithine + NADPH + O2 = N(5)-hydroxy-L-ornithine + NADP(+) + H2O</text>
        <dbReference type="Rhea" id="RHEA:41508"/>
        <dbReference type="ChEBI" id="CHEBI:15377"/>
        <dbReference type="ChEBI" id="CHEBI:15379"/>
        <dbReference type="ChEBI" id="CHEBI:46911"/>
        <dbReference type="ChEBI" id="CHEBI:57783"/>
        <dbReference type="ChEBI" id="CHEBI:58349"/>
        <dbReference type="ChEBI" id="CHEBI:78275"/>
        <dbReference type="EC" id="1.14.13.196"/>
    </reaction>
</comment>
<accession>A0A8T0I097</accession>
<evidence type="ECO:0000256" key="1">
    <source>
        <dbReference type="ARBA" id="ARBA00001974"/>
    </source>
</evidence>
<dbReference type="EMBL" id="CM026425">
    <property type="protein sequence ID" value="KAG0576447.1"/>
    <property type="molecule type" value="Genomic_DNA"/>
</dbReference>
<dbReference type="EMBL" id="CM026425">
    <property type="protein sequence ID" value="KAG0576446.1"/>
    <property type="molecule type" value="Genomic_DNA"/>
</dbReference>
<keyword evidence="12" id="KW-1185">Reference proteome</keyword>
<dbReference type="EC" id="1.14.13.196" evidence="4"/>
<evidence type="ECO:0000256" key="5">
    <source>
        <dbReference type="ARBA" id="ARBA00022630"/>
    </source>
</evidence>
<evidence type="ECO:0000256" key="2">
    <source>
        <dbReference type="ARBA" id="ARBA00004924"/>
    </source>
</evidence>
<sequence length="587" mass="65313">MGFPAIAKSEAGDGILDICVVGAGPHGLAFLTHFLSSPEHLDHFDEHPNNTTLYSHSHDQTQRHRIRCKVHDTGALRSKRSGQEIYKHFISRASTTSHRTNLKLHHGLKVLHVKNQNHIPTRVCILDRCGEAFLRKWDTHFDVLDIPFLRSTTHQHPDPLDLGLLSSFAHHTKRYQELVPLKLTGSQEDVDHGRNKAFRGPYLRPSKLLFRDFIRGLVKGFHLDGAVNCADLTKIEAVVVGDHVDGRTCISGFRITYRNGRDGSDHVVLAKRVILAVGHANLLSIPDWAVQSFGESFPKGRLLHYEELVSAMAMTERIDICRYFHSLIESEGCERSISSPLEHMRILIVGGGQTSVHLAQLAVSKLGSHPSNITFLTRSTLRSQPFDISLQWLSTTRYESMASFWTANHEHRGRMLREARGGSNAGSGASVDAECVNWLRSSGIHVKEECEVLSASWLPTPTTSGEWKLKLWDDLNCNEEDLTCDLIWLATGNAMDFRKEPVVESLQTSLQTHGLEIRTQGKLPVLNQDLSLQLVDCMGCMARPDHGVGVHVMGAYAALELGPGALNLMGARAGACRISRSIRHLIS</sequence>
<comment type="similarity">
    <text evidence="3">Belongs to the lysine N(6)-hydroxylase/L-ornithine N(5)-oxygenase family.</text>
</comment>
<dbReference type="Pfam" id="PF13434">
    <property type="entry name" value="Lys_Orn_oxgnase"/>
    <property type="match status" value="1"/>
</dbReference>
<keyword evidence="5" id="KW-0285">Flavoprotein</keyword>
<evidence type="ECO:0000256" key="9">
    <source>
        <dbReference type="ARBA" id="ARBA00047598"/>
    </source>
</evidence>
<comment type="pathway">
    <text evidence="2">Siderophore biosynthesis.</text>
</comment>
<organism evidence="11 12">
    <name type="scientific">Ceratodon purpureus</name>
    <name type="common">Fire moss</name>
    <name type="synonym">Dicranum purpureum</name>
    <dbReference type="NCBI Taxonomy" id="3225"/>
    <lineage>
        <taxon>Eukaryota</taxon>
        <taxon>Viridiplantae</taxon>
        <taxon>Streptophyta</taxon>
        <taxon>Embryophyta</taxon>
        <taxon>Bryophyta</taxon>
        <taxon>Bryophytina</taxon>
        <taxon>Bryopsida</taxon>
        <taxon>Dicranidae</taxon>
        <taxon>Pseudoditrichales</taxon>
        <taxon>Ditrichaceae</taxon>
        <taxon>Ceratodon</taxon>
    </lineage>
</organism>
<keyword evidence="6" id="KW-0274">FAD</keyword>
<dbReference type="PANTHER" id="PTHR38663">
    <property type="match status" value="1"/>
</dbReference>
<evidence type="ECO:0000256" key="10">
    <source>
        <dbReference type="ARBA" id="ARBA00049248"/>
    </source>
</evidence>
<proteinExistence type="inferred from homology"/>
<dbReference type="GO" id="GO:0016491">
    <property type="term" value="F:oxidoreductase activity"/>
    <property type="evidence" value="ECO:0007669"/>
    <property type="project" value="UniProtKB-KW"/>
</dbReference>